<evidence type="ECO:0000313" key="2">
    <source>
        <dbReference type="EMBL" id="SDX18175.1"/>
    </source>
</evidence>
<dbReference type="OrthoDB" id="9804751at2"/>
<dbReference type="Gene3D" id="1.10.3210.10">
    <property type="entry name" value="Hypothetical protein af1432"/>
    <property type="match status" value="1"/>
</dbReference>
<sequence length="400" mass="46212">MFIARQPIFNKSMKIYGYELLYRVDLNSEEFANVSSTSATASVFGGLFEQGLNQIVGNGKAFVNFDYDFIMSDTIGLIPSDSLVIEVLETVKIDEALIERLKYLKGMGYKIALDDFKKDVFSSIIPIADIIKIDIINTPLDTIKYDVKELLSQHITILAEKVETEEDFRKAVDMGFQLFQGFFFSKPKIVAKSNDKNYSKIQYSRILQELRKEEPSFNRIANIIVSDVNLSYRVMRVMSNRRKDPFNSVKLALQYMGLIELERWIHVLMLQSISKDKPVELIRMSLVRAKFGEHIAIHSKYRNRRDEVYTMCLFSVLDAMLDQSMKEALEKILISDAIYDSLVYQKGDLVPILKLITAYEQANWLDVHKYADIIEIDSNKLFEGYLKAVKWAAYVLYTFI</sequence>
<dbReference type="PANTHER" id="PTHR33525">
    <property type="match status" value="1"/>
</dbReference>
<organism evidence="2 3">
    <name type="scientific">Tepidimicrobium xylanilyticum</name>
    <dbReference type="NCBI Taxonomy" id="1123352"/>
    <lineage>
        <taxon>Bacteria</taxon>
        <taxon>Bacillati</taxon>
        <taxon>Bacillota</taxon>
        <taxon>Tissierellia</taxon>
        <taxon>Tissierellales</taxon>
        <taxon>Tepidimicrobiaceae</taxon>
        <taxon>Tepidimicrobium</taxon>
    </lineage>
</organism>
<name>A0A1H2ZLD7_9FIRM</name>
<dbReference type="InterPro" id="IPR013976">
    <property type="entry name" value="HDOD"/>
</dbReference>
<dbReference type="AlphaFoldDB" id="A0A1H2ZLD7"/>
<dbReference type="RefSeq" id="WP_093753061.1">
    <property type="nucleotide sequence ID" value="NZ_BSYN01000003.1"/>
</dbReference>
<dbReference type="Gene3D" id="3.20.20.450">
    <property type="entry name" value="EAL domain"/>
    <property type="match status" value="1"/>
</dbReference>
<dbReference type="InterPro" id="IPR035919">
    <property type="entry name" value="EAL_sf"/>
</dbReference>
<dbReference type="InterPro" id="IPR052340">
    <property type="entry name" value="RNase_Y/CdgJ"/>
</dbReference>
<dbReference type="InterPro" id="IPR001633">
    <property type="entry name" value="EAL_dom"/>
</dbReference>
<evidence type="ECO:0000313" key="3">
    <source>
        <dbReference type="Proteomes" id="UP000198828"/>
    </source>
</evidence>
<feature type="domain" description="HDOD" evidence="1">
    <location>
        <begin position="196"/>
        <end position="380"/>
    </location>
</feature>
<dbReference type="SMART" id="SM00052">
    <property type="entry name" value="EAL"/>
    <property type="match status" value="1"/>
</dbReference>
<protein>
    <submittedName>
        <fullName evidence="2">EAL and modified HD-GYP domain-containing signal transduction protein</fullName>
    </submittedName>
</protein>
<dbReference type="Pfam" id="PF08668">
    <property type="entry name" value="HDOD"/>
    <property type="match status" value="1"/>
</dbReference>
<dbReference type="Proteomes" id="UP000198828">
    <property type="component" value="Unassembled WGS sequence"/>
</dbReference>
<dbReference type="PANTHER" id="PTHR33525:SF4">
    <property type="entry name" value="CYCLIC DI-GMP PHOSPHODIESTERASE CDGJ"/>
    <property type="match status" value="1"/>
</dbReference>
<proteinExistence type="predicted"/>
<accession>A0A1H2ZLD7</accession>
<dbReference type="SUPFAM" id="SSF141868">
    <property type="entry name" value="EAL domain-like"/>
    <property type="match status" value="1"/>
</dbReference>
<evidence type="ECO:0000259" key="1">
    <source>
        <dbReference type="PROSITE" id="PS51833"/>
    </source>
</evidence>
<reference evidence="2 3" key="1">
    <citation type="submission" date="2016-10" db="EMBL/GenBank/DDBJ databases">
        <authorList>
            <person name="de Groot N.N."/>
        </authorList>
    </citation>
    <scope>NUCLEOTIDE SEQUENCE [LARGE SCALE GENOMIC DNA]</scope>
    <source>
        <strain evidence="2 3">DSM 23310</strain>
    </source>
</reference>
<keyword evidence="3" id="KW-1185">Reference proteome</keyword>
<gene>
    <name evidence="2" type="ORF">SAMN05660923_01875</name>
</gene>
<dbReference type="InterPro" id="IPR014408">
    <property type="entry name" value="dGMP_Pdiesterase_EAL/HD-GYP"/>
</dbReference>
<dbReference type="PIRSF" id="PIRSF003180">
    <property type="entry name" value="DiGMPpdiest_YuxH"/>
    <property type="match status" value="1"/>
</dbReference>
<dbReference type="EMBL" id="FNNG01000007">
    <property type="protein sequence ID" value="SDX18175.1"/>
    <property type="molecule type" value="Genomic_DNA"/>
</dbReference>
<dbReference type="PROSITE" id="PS51833">
    <property type="entry name" value="HDOD"/>
    <property type="match status" value="1"/>
</dbReference>
<dbReference type="SUPFAM" id="SSF109604">
    <property type="entry name" value="HD-domain/PDEase-like"/>
    <property type="match status" value="1"/>
</dbReference>